<reference evidence="5 10" key="4">
    <citation type="submission" date="2019-12" db="EMBL/GenBank/DDBJ databases">
        <authorList>
            <consortium name="NARMS: The National Antimicrobial Resistance Monitoring System"/>
        </authorList>
    </citation>
    <scope>NUCLEOTIDE SEQUENCE [LARGE SCALE GENOMIC DNA]</scope>
    <source>
        <strain evidence="5 10">CVM N19EC0510</strain>
    </source>
</reference>
<gene>
    <name evidence="7" type="ORF">AWP47_24850</name>
    <name evidence="4" type="ORF">D3G36_03900</name>
    <name evidence="6" type="ORF">ExPECSC038_00776</name>
    <name evidence="5" type="ORF">GAI89_09090</name>
</gene>
<name>A0A1J8E1F9_ECOLX</name>
<keyword evidence="2" id="KW-0175">Coiled coil</keyword>
<evidence type="ECO:0000313" key="8">
    <source>
        <dbReference type="Proteomes" id="UP000185794"/>
    </source>
</evidence>
<dbReference type="EMBL" id="AASATZ010000003">
    <property type="protein sequence ID" value="EFA4417032.1"/>
    <property type="molecule type" value="Genomic_DNA"/>
</dbReference>
<comment type="caution">
    <text evidence="6">The sequence shown here is derived from an EMBL/GenBank/DDBJ whole genome shotgun (WGS) entry which is preliminary data.</text>
</comment>
<dbReference type="EMBL" id="BFIH01000023">
    <property type="protein sequence ID" value="GCO15943.1"/>
    <property type="molecule type" value="Genomic_DNA"/>
</dbReference>
<dbReference type="EMBL" id="AASWKH010000007">
    <property type="protein sequence ID" value="EFH6094809.1"/>
    <property type="molecule type" value="Genomic_DNA"/>
</dbReference>
<dbReference type="RefSeq" id="WP_000733253.1">
    <property type="nucleotide sequence ID" value="NZ_BDRW01000014.1"/>
</dbReference>
<organism evidence="6 9">
    <name type="scientific">Escherichia coli</name>
    <dbReference type="NCBI Taxonomy" id="562"/>
    <lineage>
        <taxon>Bacteria</taxon>
        <taxon>Pseudomonadati</taxon>
        <taxon>Pseudomonadota</taxon>
        <taxon>Gammaproteobacteria</taxon>
        <taxon>Enterobacterales</taxon>
        <taxon>Enterobacteriaceae</taxon>
        <taxon>Escherichia</taxon>
    </lineage>
</organism>
<dbReference type="InterPro" id="IPR054612">
    <property type="entry name" value="Phage_capsid-like_C"/>
</dbReference>
<reference evidence="6 9" key="2">
    <citation type="submission" date="2018-04" db="EMBL/GenBank/DDBJ databases">
        <title>Large scale genomics of bovine and human commensal E. coli to reveal the emerging process of EHEC.</title>
        <authorList>
            <person name="Arimizu Y."/>
            <person name="Ogura Y."/>
        </authorList>
    </citation>
    <scope>NUCLEOTIDE SEQUENCE [LARGE SCALE GENOMIC DNA]</scope>
    <source>
        <strain evidence="6 9">ECSC038</strain>
    </source>
</reference>
<feature type="domain" description="Phage capsid-like C-terminal" evidence="3">
    <location>
        <begin position="102"/>
        <end position="385"/>
    </location>
</feature>
<evidence type="ECO:0000313" key="11">
    <source>
        <dbReference type="Proteomes" id="UP000591371"/>
    </source>
</evidence>
<evidence type="ECO:0000313" key="10">
    <source>
        <dbReference type="Proteomes" id="UP000531463"/>
    </source>
</evidence>
<dbReference type="Proteomes" id="UP000591371">
    <property type="component" value="Unassembled WGS sequence"/>
</dbReference>
<reference evidence="4 11" key="3">
    <citation type="submission" date="2019-03" db="EMBL/GenBank/DDBJ databases">
        <authorList>
            <consortium name="GenomeTrakr network: Whole genome sequencing for foodborne pathogen traceback"/>
        </authorList>
    </citation>
    <scope>NUCLEOTIDE SEQUENCE [LARGE SCALE GENOMIC DNA]</scope>
    <source>
        <strain evidence="4 11">PSU-1190</strain>
    </source>
</reference>
<dbReference type="Proteomes" id="UP000185794">
    <property type="component" value="Unassembled WGS sequence"/>
</dbReference>
<evidence type="ECO:0000313" key="7">
    <source>
        <dbReference type="EMBL" id="OKV05987.1"/>
    </source>
</evidence>
<evidence type="ECO:0000313" key="4">
    <source>
        <dbReference type="EMBL" id="EFA4417032.1"/>
    </source>
</evidence>
<comment type="subcellular location">
    <subcellularLocation>
        <location evidence="1">Virion</location>
    </subcellularLocation>
</comment>
<protein>
    <submittedName>
        <fullName evidence="4 7">Capsid protein</fullName>
    </submittedName>
    <submittedName>
        <fullName evidence="6">Major head protein</fullName>
    </submittedName>
</protein>
<evidence type="ECO:0000256" key="2">
    <source>
        <dbReference type="SAM" id="Coils"/>
    </source>
</evidence>
<dbReference type="InterPro" id="IPR024455">
    <property type="entry name" value="Phage_capsid"/>
</dbReference>
<feature type="coiled-coil region" evidence="2">
    <location>
        <begin position="4"/>
        <end position="67"/>
    </location>
</feature>
<accession>A0A1J8E1F9</accession>
<dbReference type="NCBIfam" id="TIGR01554">
    <property type="entry name" value="major_cap_HK97"/>
    <property type="match status" value="1"/>
</dbReference>
<sequence>MKKLIELRQQKNALKNQMRSLLEKADSENRSLNAEEGKQFDELRAKADALDTEISRLESVADEERSKPGTGIQKLSSDELRNYIVTGDVRSLSTSTDSGRDGGYTVIPELDREVMRQLQDDSVMRVIATVKTAKSNEFQKLVSTGGATVGRGTEGSARSETNTPKIERVTIKLNPIYAYPKTTQEILDFSEVDILGWLSSEIADTFASTEEDDFVNGDGNGKPKGFMAYTRAATSDKTRAFGTIEKIVAASGTAITADELIDILYKLKAKYRKNAVWVMNSGTAGTLQKLKNENGDYIWRDSLKEGAPDMLLGRPVYCLESMPDIGAGKAPLAVGDFSRGYFIVDHVTGIRTRPDNITEPGFYKVHTDKYLGGGVVDSNAIKILEMKAG</sequence>
<evidence type="ECO:0000313" key="6">
    <source>
        <dbReference type="EMBL" id="GCO15943.1"/>
    </source>
</evidence>
<dbReference type="Pfam" id="PF05065">
    <property type="entry name" value="Phage_capsid"/>
    <property type="match status" value="1"/>
</dbReference>
<dbReference type="Gene3D" id="3.30.2320.10">
    <property type="entry name" value="hypothetical protein PF0899 domain"/>
    <property type="match status" value="1"/>
</dbReference>
<dbReference type="Proteomes" id="UP000300926">
    <property type="component" value="Unassembled WGS sequence"/>
</dbReference>
<evidence type="ECO:0000313" key="9">
    <source>
        <dbReference type="Proteomes" id="UP000300926"/>
    </source>
</evidence>
<dbReference type="AlphaFoldDB" id="A0A1J8E1F9"/>
<dbReference type="EMBL" id="LRKC01000163">
    <property type="protein sequence ID" value="OKV05987.1"/>
    <property type="molecule type" value="Genomic_DNA"/>
</dbReference>
<evidence type="ECO:0000259" key="3">
    <source>
        <dbReference type="Pfam" id="PF05065"/>
    </source>
</evidence>
<dbReference type="SUPFAM" id="SSF56563">
    <property type="entry name" value="Major capsid protein gp5"/>
    <property type="match status" value="1"/>
</dbReference>
<proteinExistence type="predicted"/>
<evidence type="ECO:0000313" key="5">
    <source>
        <dbReference type="EMBL" id="EFH6094809.1"/>
    </source>
</evidence>
<reference evidence="7 8" key="1">
    <citation type="journal article" date="2017" name="Front. Cell. Infect. Microbiol.">
        <title>Chaperone-usher pili loci of human colonization factor-negative enterotoxigenic Escherichia coli.</title>
        <authorList>
            <person name="Del Canto F."/>
            <person name="Vidal R."/>
            <person name="Stine O.C."/>
            <person name="Pop M."/>
        </authorList>
    </citation>
    <scope>NUCLEOTIDE SEQUENCE [LARGE SCALE GENOMIC DNA]</scope>
    <source>
        <strain evidence="7 8">700324</strain>
    </source>
</reference>
<dbReference type="Proteomes" id="UP000531463">
    <property type="component" value="Unassembled WGS sequence"/>
</dbReference>
<evidence type="ECO:0000256" key="1">
    <source>
        <dbReference type="ARBA" id="ARBA00004328"/>
    </source>
</evidence>